<dbReference type="RefSeq" id="WP_090592873.1">
    <property type="nucleotide sequence ID" value="NZ_CP104302.1"/>
</dbReference>
<gene>
    <name evidence="3" type="ORF">CQY22_004945</name>
</gene>
<dbReference type="NCBIfam" id="TIGR00026">
    <property type="entry name" value="hi_GC_TIGR00026"/>
    <property type="match status" value="1"/>
</dbReference>
<dbReference type="STRING" id="85968.GCA_900073015_03523"/>
<keyword evidence="4" id="KW-1185">Reference proteome</keyword>
<dbReference type="OrthoDB" id="8225825at2"/>
<comment type="similarity">
    <text evidence="1">Belongs to the F420H(2)-dependent quinone reductase family.</text>
</comment>
<dbReference type="InterPro" id="IPR004378">
    <property type="entry name" value="F420H2_quin_Rdtase"/>
</dbReference>
<sequence length="138" mass="15153">MGFNEDIISEFRDNDGMVSTMGFGSDLVVLHTVGARSGRELESPLMGLPSDGGILVVGSAAGSPKNPAWVYNLRAHPDITVERRGDDGIVTEQVRARELGDDEWDSAWTRFTDRSKGFAEYTKTAQGRRFPIFELTAT</sequence>
<dbReference type="GO" id="GO:0005886">
    <property type="term" value="C:plasma membrane"/>
    <property type="evidence" value="ECO:0007669"/>
    <property type="project" value="TreeGrafter"/>
</dbReference>
<evidence type="ECO:0000313" key="4">
    <source>
        <dbReference type="Proteomes" id="UP000230551"/>
    </source>
</evidence>
<name>A0A2G5PEW0_9MYCO</name>
<dbReference type="PANTHER" id="PTHR39428">
    <property type="entry name" value="F420H(2)-DEPENDENT QUINONE REDUCTASE RV1261C"/>
    <property type="match status" value="1"/>
</dbReference>
<evidence type="ECO:0000313" key="3">
    <source>
        <dbReference type="EMBL" id="PIB76474.1"/>
    </source>
</evidence>
<accession>A0A2G5PEW0</accession>
<dbReference type="GO" id="GO:0070967">
    <property type="term" value="F:coenzyme F420 binding"/>
    <property type="evidence" value="ECO:0007669"/>
    <property type="project" value="TreeGrafter"/>
</dbReference>
<dbReference type="Proteomes" id="UP000230551">
    <property type="component" value="Unassembled WGS sequence"/>
</dbReference>
<dbReference type="Pfam" id="PF04075">
    <property type="entry name" value="F420H2_quin_red"/>
    <property type="match status" value="1"/>
</dbReference>
<proteinExistence type="inferred from homology"/>
<evidence type="ECO:0000256" key="2">
    <source>
        <dbReference type="ARBA" id="ARBA00049106"/>
    </source>
</evidence>
<dbReference type="Gene3D" id="2.30.110.10">
    <property type="entry name" value="Electron Transport, Fmn-binding Protein, Chain A"/>
    <property type="match status" value="1"/>
</dbReference>
<dbReference type="EMBL" id="PDCN02000004">
    <property type="protein sequence ID" value="PIB76474.1"/>
    <property type="molecule type" value="Genomic_DNA"/>
</dbReference>
<dbReference type="InterPro" id="IPR012349">
    <property type="entry name" value="Split_barrel_FMN-bd"/>
</dbReference>
<comment type="catalytic activity">
    <reaction evidence="2">
        <text>oxidized coenzyme F420-(gamma-L-Glu)(n) + a quinol + H(+) = reduced coenzyme F420-(gamma-L-Glu)(n) + a quinone</text>
        <dbReference type="Rhea" id="RHEA:39663"/>
        <dbReference type="Rhea" id="RHEA-COMP:12939"/>
        <dbReference type="Rhea" id="RHEA-COMP:14378"/>
        <dbReference type="ChEBI" id="CHEBI:15378"/>
        <dbReference type="ChEBI" id="CHEBI:24646"/>
        <dbReference type="ChEBI" id="CHEBI:132124"/>
        <dbReference type="ChEBI" id="CHEBI:133980"/>
        <dbReference type="ChEBI" id="CHEBI:139511"/>
    </reaction>
</comment>
<protein>
    <submittedName>
        <fullName evidence="3">Nitroreductase family deazaflavin-dependent oxidoreductase</fullName>
    </submittedName>
</protein>
<organism evidence="3 4">
    <name type="scientific">Mycolicibacterium brumae</name>
    <dbReference type="NCBI Taxonomy" id="85968"/>
    <lineage>
        <taxon>Bacteria</taxon>
        <taxon>Bacillati</taxon>
        <taxon>Actinomycetota</taxon>
        <taxon>Actinomycetes</taxon>
        <taxon>Mycobacteriales</taxon>
        <taxon>Mycobacteriaceae</taxon>
        <taxon>Mycolicibacterium</taxon>
    </lineage>
</organism>
<dbReference type="PANTHER" id="PTHR39428:SF1">
    <property type="entry name" value="F420H(2)-DEPENDENT QUINONE REDUCTASE RV1261C"/>
    <property type="match status" value="1"/>
</dbReference>
<reference evidence="3 4" key="1">
    <citation type="journal article" date="2017" name="Infect. Genet. Evol.">
        <title>The new phylogeny of the genus Mycobacterium: The old and the news.</title>
        <authorList>
            <person name="Tortoli E."/>
            <person name="Fedrizzi T."/>
            <person name="Meehan C.J."/>
            <person name="Trovato A."/>
            <person name="Grottola A."/>
            <person name="Giacobazzi E."/>
            <person name="Serpini G.F."/>
            <person name="Tagliazucchi S."/>
            <person name="Fabio A."/>
            <person name="Bettua C."/>
            <person name="Bertorelli R."/>
            <person name="Frascaro F."/>
            <person name="De Sanctis V."/>
            <person name="Pecorari M."/>
            <person name="Jousson O."/>
            <person name="Segata N."/>
            <person name="Cirillo D.M."/>
        </authorList>
    </citation>
    <scope>NUCLEOTIDE SEQUENCE [LARGE SCALE GENOMIC DNA]</scope>
    <source>
        <strain evidence="3 4">CIP1034565</strain>
    </source>
</reference>
<dbReference type="AlphaFoldDB" id="A0A2G5PEW0"/>
<evidence type="ECO:0000256" key="1">
    <source>
        <dbReference type="ARBA" id="ARBA00008710"/>
    </source>
</evidence>
<comment type="caution">
    <text evidence="3">The sequence shown here is derived from an EMBL/GenBank/DDBJ whole genome shotgun (WGS) entry which is preliminary data.</text>
</comment>
<dbReference type="SUPFAM" id="SSF50475">
    <property type="entry name" value="FMN-binding split barrel"/>
    <property type="match status" value="1"/>
</dbReference>
<dbReference type="GO" id="GO:0016491">
    <property type="term" value="F:oxidoreductase activity"/>
    <property type="evidence" value="ECO:0007669"/>
    <property type="project" value="InterPro"/>
</dbReference>